<dbReference type="RefSeq" id="WP_367779844.1">
    <property type="nucleotide sequence ID" value="NZ_JBFMIA010000009.1"/>
</dbReference>
<name>A0ABV3Q4U3_9BACL</name>
<dbReference type="EMBL" id="JBFMIA010000009">
    <property type="protein sequence ID" value="MEW9502352.1"/>
    <property type="molecule type" value="Genomic_DNA"/>
</dbReference>
<evidence type="ECO:0000313" key="1">
    <source>
        <dbReference type="EMBL" id="MEW9502352.1"/>
    </source>
</evidence>
<organism evidence="1 2">
    <name type="scientific">Jeotgalibacillus marinus</name>
    <dbReference type="NCBI Taxonomy" id="86667"/>
    <lineage>
        <taxon>Bacteria</taxon>
        <taxon>Bacillati</taxon>
        <taxon>Bacillota</taxon>
        <taxon>Bacilli</taxon>
        <taxon>Bacillales</taxon>
        <taxon>Caryophanaceae</taxon>
        <taxon>Jeotgalibacillus</taxon>
    </lineage>
</organism>
<comment type="caution">
    <text evidence="1">The sequence shown here is derived from an EMBL/GenBank/DDBJ whole genome shotgun (WGS) entry which is preliminary data.</text>
</comment>
<accession>A0ABV3Q4U3</accession>
<gene>
    <name evidence="1" type="ORF">AB1471_11155</name>
</gene>
<proteinExistence type="predicted"/>
<evidence type="ECO:0000313" key="2">
    <source>
        <dbReference type="Proteomes" id="UP001556040"/>
    </source>
</evidence>
<keyword evidence="2" id="KW-1185">Reference proteome</keyword>
<dbReference type="Proteomes" id="UP001556040">
    <property type="component" value="Unassembled WGS sequence"/>
</dbReference>
<protein>
    <submittedName>
        <fullName evidence="1">Uncharacterized protein</fullName>
    </submittedName>
</protein>
<sequence>MILIYLFTLLFLLLVYPALSAVFFYSSLLFALSYVFYWLDTKNEEPEPSILAEAIEEATGKALGVATEAIEATKPLANDTGQ</sequence>
<reference evidence="1 2" key="1">
    <citation type="journal article" date="1979" name="Int. J. Syst. Evol. Microbiol.">
        <title>Bacillus globisporus subsp. marinus subsp. nov.</title>
        <authorList>
            <person name="Liu H."/>
        </authorList>
    </citation>
    <scope>NUCLEOTIDE SEQUENCE [LARGE SCALE GENOMIC DNA]</scope>
    <source>
        <strain evidence="1 2">DSM 1297</strain>
    </source>
</reference>